<gene>
    <name evidence="1" type="ORF">GCM10025876_21590</name>
</gene>
<dbReference type="Proteomes" id="UP001157125">
    <property type="component" value="Unassembled WGS sequence"/>
</dbReference>
<comment type="caution">
    <text evidence="1">The sequence shown here is derived from an EMBL/GenBank/DDBJ whole genome shotgun (WGS) entry which is preliminary data.</text>
</comment>
<name>A0ABQ6IF93_9MICO</name>
<evidence type="ECO:0000313" key="2">
    <source>
        <dbReference type="Proteomes" id="UP001157125"/>
    </source>
</evidence>
<evidence type="ECO:0000313" key="1">
    <source>
        <dbReference type="EMBL" id="GMA35955.1"/>
    </source>
</evidence>
<sequence>MTAVQLVSALFTFVAFSVIGGFLLAGIALPAATVGASAASGTSDLFEDLPDEPPGRVPVAAVEHLRARRQDAARHLL</sequence>
<dbReference type="EMBL" id="BSUN01000001">
    <property type="protein sequence ID" value="GMA35955.1"/>
    <property type="molecule type" value="Genomic_DNA"/>
</dbReference>
<keyword evidence="2" id="KW-1185">Reference proteome</keyword>
<organism evidence="1 2">
    <name type="scientific">Demequina litorisediminis</name>
    <dbReference type="NCBI Taxonomy" id="1849022"/>
    <lineage>
        <taxon>Bacteria</taxon>
        <taxon>Bacillati</taxon>
        <taxon>Actinomycetota</taxon>
        <taxon>Actinomycetes</taxon>
        <taxon>Micrococcales</taxon>
        <taxon>Demequinaceae</taxon>
        <taxon>Demequina</taxon>
    </lineage>
</organism>
<reference evidence="2" key="1">
    <citation type="journal article" date="2019" name="Int. J. Syst. Evol. Microbiol.">
        <title>The Global Catalogue of Microorganisms (GCM) 10K type strain sequencing project: providing services to taxonomists for standard genome sequencing and annotation.</title>
        <authorList>
            <consortium name="The Broad Institute Genomics Platform"/>
            <consortium name="The Broad Institute Genome Sequencing Center for Infectious Disease"/>
            <person name="Wu L."/>
            <person name="Ma J."/>
        </authorList>
    </citation>
    <scope>NUCLEOTIDE SEQUENCE [LARGE SCALE GENOMIC DNA]</scope>
    <source>
        <strain evidence="2">NBRC 112299</strain>
    </source>
</reference>
<proteinExistence type="predicted"/>
<protein>
    <submittedName>
        <fullName evidence="1">Uncharacterized protein</fullName>
    </submittedName>
</protein>
<accession>A0ABQ6IF93</accession>